<reference evidence="3" key="1">
    <citation type="submission" date="2022-06" db="EMBL/GenBank/DDBJ databases">
        <title>Rothia sp. isolated from sandalwood seedling.</title>
        <authorList>
            <person name="Tuikhar N."/>
            <person name="Kirdat K."/>
            <person name="Thorat V."/>
            <person name="Swetha P."/>
            <person name="Padma S."/>
            <person name="Sundararaj R."/>
            <person name="Yadav A."/>
        </authorList>
    </citation>
    <scope>NUCLEOTIDE SEQUENCE</scope>
    <source>
        <strain evidence="3">AR01</strain>
    </source>
</reference>
<name>A0A9X2KIW9_9MICC</name>
<dbReference type="Proteomes" id="UP001139502">
    <property type="component" value="Unassembled WGS sequence"/>
</dbReference>
<feature type="domain" description="Hypervirulence associated protein TUDOR" evidence="2">
    <location>
        <begin position="6"/>
        <end position="64"/>
    </location>
</feature>
<dbReference type="Gene3D" id="2.30.30.1060">
    <property type="match status" value="1"/>
</dbReference>
<gene>
    <name evidence="3" type="ORF">NBM05_11735</name>
</gene>
<dbReference type="Pfam" id="PF11160">
    <property type="entry name" value="Hva1_TUDOR"/>
    <property type="match status" value="1"/>
</dbReference>
<dbReference type="EMBL" id="JANAFB010000032">
    <property type="protein sequence ID" value="MCP3426653.1"/>
    <property type="molecule type" value="Genomic_DNA"/>
</dbReference>
<proteinExistence type="predicted"/>
<protein>
    <submittedName>
        <fullName evidence="3">DUF2945 domain-containing protein</fullName>
    </submittedName>
</protein>
<comment type="caution">
    <text evidence="3">The sequence shown here is derived from an EMBL/GenBank/DDBJ whole genome shotgun (WGS) entry which is preliminary data.</text>
</comment>
<dbReference type="AlphaFoldDB" id="A0A9X2KIW9"/>
<organism evidence="3 4">
    <name type="scientific">Rothia santali</name>
    <dbReference type="NCBI Taxonomy" id="2949643"/>
    <lineage>
        <taxon>Bacteria</taxon>
        <taxon>Bacillati</taxon>
        <taxon>Actinomycetota</taxon>
        <taxon>Actinomycetes</taxon>
        <taxon>Micrococcales</taxon>
        <taxon>Micrococcaceae</taxon>
        <taxon>Rothia</taxon>
    </lineage>
</organism>
<evidence type="ECO:0000313" key="4">
    <source>
        <dbReference type="Proteomes" id="UP001139502"/>
    </source>
</evidence>
<evidence type="ECO:0000259" key="2">
    <source>
        <dbReference type="Pfam" id="PF11160"/>
    </source>
</evidence>
<keyword evidence="4" id="KW-1185">Reference proteome</keyword>
<accession>A0A9X2KIW9</accession>
<dbReference type="RefSeq" id="WP_254167617.1">
    <property type="nucleotide sequence ID" value="NZ_JANAFB010000032.1"/>
</dbReference>
<sequence>MGFSKGDKVSWNTSQGKTHGKVLERRTSDFQFEKQKFTASQDEPVYIVESDKTGSQAAHKESALEKAS</sequence>
<evidence type="ECO:0000256" key="1">
    <source>
        <dbReference type="SAM" id="MobiDB-lite"/>
    </source>
</evidence>
<dbReference type="InterPro" id="IPR021331">
    <property type="entry name" value="Hva1_TUDOR"/>
</dbReference>
<evidence type="ECO:0000313" key="3">
    <source>
        <dbReference type="EMBL" id="MCP3426653.1"/>
    </source>
</evidence>
<feature type="region of interest" description="Disordered" evidence="1">
    <location>
        <begin position="1"/>
        <end position="20"/>
    </location>
</feature>